<accession>X1DT29</accession>
<dbReference type="PANTHER" id="PTHR36117:SF3">
    <property type="entry name" value="4-HYDROXYPHENYLACETATE 3-MONOOXYGENASE-RELATED"/>
    <property type="match status" value="1"/>
</dbReference>
<dbReference type="InterPro" id="IPR009100">
    <property type="entry name" value="AcylCoA_DH/oxidase_NM_dom_sf"/>
</dbReference>
<protein>
    <recommendedName>
        <fullName evidence="1">HpaB/PvcC/4-BUDH N-terminal domain-containing protein</fullName>
    </recommendedName>
</protein>
<dbReference type="AlphaFoldDB" id="X1DT29"/>
<sequence length="78" mass="8893">MPLKTAAEYIESLRKLKLDLYLLGEKVENWVDNPIIRPSINAVAMTYKLAHEPKNKELATTGSMLTGKKVNRFNSLFE</sequence>
<feature type="domain" description="HpaB/PvcC/4-BUDH N-terminal" evidence="1">
    <location>
        <begin position="5"/>
        <end position="75"/>
    </location>
</feature>
<dbReference type="Gene3D" id="1.10.3140.10">
    <property type="entry name" value="4-hydroxybutyryl-coa dehydratase, domain 1"/>
    <property type="match status" value="1"/>
</dbReference>
<gene>
    <name evidence="2" type="ORF">S01H4_63078</name>
</gene>
<feature type="non-terminal residue" evidence="2">
    <location>
        <position position="78"/>
    </location>
</feature>
<dbReference type="SUPFAM" id="SSF56645">
    <property type="entry name" value="Acyl-CoA dehydrogenase NM domain-like"/>
    <property type="match status" value="1"/>
</dbReference>
<reference evidence="2" key="1">
    <citation type="journal article" date="2014" name="Front. Microbiol.">
        <title>High frequency of phylogenetically diverse reductive dehalogenase-homologous genes in deep subseafloor sedimentary metagenomes.</title>
        <authorList>
            <person name="Kawai M."/>
            <person name="Futagami T."/>
            <person name="Toyoda A."/>
            <person name="Takaki Y."/>
            <person name="Nishi S."/>
            <person name="Hori S."/>
            <person name="Arai W."/>
            <person name="Tsubouchi T."/>
            <person name="Morono Y."/>
            <person name="Uchiyama I."/>
            <person name="Ito T."/>
            <person name="Fujiyama A."/>
            <person name="Inagaki F."/>
            <person name="Takami H."/>
        </authorList>
    </citation>
    <scope>NUCLEOTIDE SEQUENCE</scope>
    <source>
        <strain evidence="2">Expedition CK06-06</strain>
    </source>
</reference>
<evidence type="ECO:0000313" key="2">
    <source>
        <dbReference type="EMBL" id="GAH11400.1"/>
    </source>
</evidence>
<evidence type="ECO:0000259" key="1">
    <source>
        <dbReference type="Pfam" id="PF11794"/>
    </source>
</evidence>
<dbReference type="InterPro" id="IPR004925">
    <property type="entry name" value="HpaB/PvcC/4-BUDH"/>
</dbReference>
<comment type="caution">
    <text evidence="2">The sequence shown here is derived from an EMBL/GenBank/DDBJ whole genome shotgun (WGS) entry which is preliminary data.</text>
</comment>
<dbReference type="InterPro" id="IPR024674">
    <property type="entry name" value="HpaB/PvcC/4-BUDH_N"/>
</dbReference>
<dbReference type="EMBL" id="BART01037826">
    <property type="protein sequence ID" value="GAH11400.1"/>
    <property type="molecule type" value="Genomic_DNA"/>
</dbReference>
<dbReference type="Pfam" id="PF11794">
    <property type="entry name" value="HpaB_N"/>
    <property type="match status" value="1"/>
</dbReference>
<dbReference type="PANTHER" id="PTHR36117">
    <property type="entry name" value="4-HYDROXYPHENYLACETATE 3-MONOOXYGENASE-RELATED"/>
    <property type="match status" value="1"/>
</dbReference>
<proteinExistence type="predicted"/>
<name>X1DT29_9ZZZZ</name>
<organism evidence="2">
    <name type="scientific">marine sediment metagenome</name>
    <dbReference type="NCBI Taxonomy" id="412755"/>
    <lineage>
        <taxon>unclassified sequences</taxon>
        <taxon>metagenomes</taxon>
        <taxon>ecological metagenomes</taxon>
    </lineage>
</organism>
<dbReference type="GO" id="GO:0016627">
    <property type="term" value="F:oxidoreductase activity, acting on the CH-CH group of donors"/>
    <property type="evidence" value="ECO:0007669"/>
    <property type="project" value="InterPro"/>
</dbReference>